<organism evidence="7 8">
    <name type="scientific">Bacteroides fragilis str. 1007-1-F #10</name>
    <dbReference type="NCBI Taxonomy" id="1339295"/>
    <lineage>
        <taxon>Bacteria</taxon>
        <taxon>Pseudomonadati</taxon>
        <taxon>Bacteroidota</taxon>
        <taxon>Bacteroidia</taxon>
        <taxon>Bacteroidales</taxon>
        <taxon>Bacteroidaceae</taxon>
        <taxon>Bacteroides</taxon>
    </lineage>
</organism>
<dbReference type="Gene3D" id="1.25.40.390">
    <property type="match status" value="1"/>
</dbReference>
<sequence>MTCKEGETNYTLSLINSSEEKYSINYSDGQTYSGVIDYEIELSSGQPKFYILKCSNEGTASGEAESQLHSPVISRLGEVYLNRAEAYAKKGDYSHAQADLNIIRERSLPGRGYNDLNASNAKVRIEKERQLELAYQAERSYDVFRNCETLTRKYPGVHDAMLEIPATDYRVIYFIPQSAINSYPGTLTQNPTSN</sequence>
<feature type="domain" description="RagB/SusD" evidence="6">
    <location>
        <begin position="13"/>
        <end position="191"/>
    </location>
</feature>
<keyword evidence="5" id="KW-0998">Cell outer membrane</keyword>
<keyword evidence="4" id="KW-0472">Membrane</keyword>
<reference evidence="7 8" key="1">
    <citation type="submission" date="2014-02" db="EMBL/GenBank/DDBJ databases">
        <authorList>
            <person name="Sears C."/>
            <person name="Carroll K."/>
            <person name="Sack B.R."/>
            <person name="Qadri F."/>
            <person name="Myers L.L."/>
            <person name="Chung G.-T."/>
            <person name="Escheverria P."/>
            <person name="Fraser C.M."/>
            <person name="Sadzewicz L."/>
            <person name="Shefchek K.A."/>
            <person name="Tallon L."/>
            <person name="Das S.P."/>
            <person name="Daugherty S."/>
            <person name="Mongodin E.F."/>
        </authorList>
    </citation>
    <scope>NUCLEOTIDE SEQUENCE [LARGE SCALE GENOMIC DNA]</scope>
    <source>
        <strain evidence="7 8">1007-1-F #10</strain>
    </source>
</reference>
<dbReference type="AlphaFoldDB" id="A0AAN4MUN1"/>
<keyword evidence="3" id="KW-0732">Signal</keyword>
<protein>
    <submittedName>
        <fullName evidence="7">SusD family protein</fullName>
    </submittedName>
</protein>
<dbReference type="EMBL" id="JGEA01000074">
    <property type="protein sequence ID" value="EYA11842.1"/>
    <property type="molecule type" value="Genomic_DNA"/>
</dbReference>
<dbReference type="InterPro" id="IPR012944">
    <property type="entry name" value="SusD_RagB_dom"/>
</dbReference>
<gene>
    <name evidence="7" type="ORF">M104_5128</name>
</gene>
<proteinExistence type="inferred from homology"/>
<comment type="similarity">
    <text evidence="2">Belongs to the SusD family.</text>
</comment>
<dbReference type="InterPro" id="IPR011990">
    <property type="entry name" value="TPR-like_helical_dom_sf"/>
</dbReference>
<accession>A0AAN4MUN1</accession>
<evidence type="ECO:0000256" key="2">
    <source>
        <dbReference type="ARBA" id="ARBA00006275"/>
    </source>
</evidence>
<evidence type="ECO:0000256" key="4">
    <source>
        <dbReference type="ARBA" id="ARBA00023136"/>
    </source>
</evidence>
<evidence type="ECO:0000256" key="1">
    <source>
        <dbReference type="ARBA" id="ARBA00004442"/>
    </source>
</evidence>
<evidence type="ECO:0000256" key="3">
    <source>
        <dbReference type="ARBA" id="ARBA00022729"/>
    </source>
</evidence>
<evidence type="ECO:0000259" key="6">
    <source>
        <dbReference type="Pfam" id="PF07980"/>
    </source>
</evidence>
<dbReference type="SUPFAM" id="SSF48452">
    <property type="entry name" value="TPR-like"/>
    <property type="match status" value="1"/>
</dbReference>
<comment type="caution">
    <text evidence="7">The sequence shown here is derived from an EMBL/GenBank/DDBJ whole genome shotgun (WGS) entry which is preliminary data.</text>
</comment>
<evidence type="ECO:0000313" key="8">
    <source>
        <dbReference type="Proteomes" id="UP000022433"/>
    </source>
</evidence>
<comment type="subcellular location">
    <subcellularLocation>
        <location evidence="1">Cell outer membrane</location>
    </subcellularLocation>
</comment>
<evidence type="ECO:0000256" key="5">
    <source>
        <dbReference type="ARBA" id="ARBA00023237"/>
    </source>
</evidence>
<evidence type="ECO:0000313" key="7">
    <source>
        <dbReference type="EMBL" id="EYA11842.1"/>
    </source>
</evidence>
<dbReference type="Pfam" id="PF07980">
    <property type="entry name" value="SusD_RagB"/>
    <property type="match status" value="1"/>
</dbReference>
<dbReference type="Proteomes" id="UP000022433">
    <property type="component" value="Unassembled WGS sequence"/>
</dbReference>
<name>A0AAN4MUN1_BACFG</name>
<dbReference type="GO" id="GO:0009279">
    <property type="term" value="C:cell outer membrane"/>
    <property type="evidence" value="ECO:0007669"/>
    <property type="project" value="UniProtKB-SubCell"/>
</dbReference>